<dbReference type="InterPro" id="IPR010104">
    <property type="entry name" value="TonB_rcpt_bac"/>
</dbReference>
<feature type="domain" description="TonB-dependent receptor-like beta-barrel" evidence="7">
    <location>
        <begin position="548"/>
        <end position="1039"/>
    </location>
</feature>
<feature type="domain" description="TonB-dependent receptor plug" evidence="8">
    <location>
        <begin position="99"/>
        <end position="202"/>
    </location>
</feature>
<dbReference type="NCBIfam" id="TIGR01782">
    <property type="entry name" value="TonB-Xanth-Caul"/>
    <property type="match status" value="1"/>
</dbReference>
<dbReference type="PANTHER" id="PTHR40980">
    <property type="entry name" value="PLUG DOMAIN-CONTAINING PROTEIN"/>
    <property type="match status" value="1"/>
</dbReference>
<keyword evidence="4" id="KW-0798">TonB box</keyword>
<comment type="similarity">
    <text evidence="4">Belongs to the TonB-dependent receptor family.</text>
</comment>
<evidence type="ECO:0000256" key="4">
    <source>
        <dbReference type="RuleBase" id="RU003357"/>
    </source>
</evidence>
<sequence length="1072" mass="115653">MSTALRKHPLSFAITVSLFAVVSTSAMASTSADAQASGQATQATTAQTAPAPAPAATSPNAKKTDAKPGSTDAQKNALTLSTVSVSGVRASQMRAIDLKREAPNIQDSITAENIGALPDTTITDSLQRVTGVQINRDAGVGTSVDVRGLPQVGTMLNGEVFITADQIDSQQPDFTMLPSTLFHGVDVVKSSTANETDGGISGAIDLHTYRPWDLPSGFTYSYSANGERGSSTDHFGPEANGLISYNDSGHWGLLVSADFSNTTRMNSTEGLDQYGVVLNGENAASAGGYNGFLTPWNGAPIPSKIVQNPDGSVDVNGDGKSNGVFMGSQDISLYDTTTQRKRKSGNASFQMDLGNGLSLTTDYFYSQQREFDRNFGIQFNSTNWQGATYVPLQSRDTGSPALGAYGTPEPGWQGSQIYTTQVYEKWPGDVESFSQITQKSSVAKNYNLQLDYDDGGPFTASVRGIHDIASQSNVETDINVSDSDGALWPNVLMPGVPSNAVPPGTFIYPAQLGGNRVFNANGVPQNTIPIIANFEGRYLTVSMPSSLATDFANPDGWTMKTLESSGDYNRQVALNALRFDGQFDFQDGFKLEFGLRNSIRNASNVGWTLETPVYGGMGASDPNGCLVRYVGADVVMDSGSCTAGNALGYYRAGPLSAISMPNTAAPLSSNFREYTNLLGSGINFWAVDPNALINPISYWKSLYPDTVEVGEPGTTWAVRLKELSGYVQGDFNGTIGDMPYSGNVGVRMIHTNLDVTQYLSGAPGSYGDEPVEAGTSLTKRTYQDVLPSANFSLDLTDELKLRLAYSKNMMPLDLSTWGGGLQLNYSLAETPQGPIFRVANGTSTGNPDLNPWRSTNFGASLEYYINPTSMLSLALFRINVESFIKNGSVVNCSLPDEDGVVRDHCIVITEPVQGTGNSIQGAEFDYRQGFTFLPSFLSKTGMEVNATYAPSNSGETDLSGRKIPFQDNSTESGNFILWYQDGHFQARLAYNYRSRRAVMDSVGGITGMEMYEAPQKYLDASISYKLNKYAEVFLDGTNLTNEYQHYYLVWPDQPAHSTFSERMFMLGIRGQW</sequence>
<dbReference type="SUPFAM" id="SSF56935">
    <property type="entry name" value="Porins"/>
    <property type="match status" value="1"/>
</dbReference>
<evidence type="ECO:0000259" key="7">
    <source>
        <dbReference type="Pfam" id="PF00593"/>
    </source>
</evidence>
<keyword evidence="10" id="KW-1185">Reference proteome</keyword>
<evidence type="ECO:0000313" key="9">
    <source>
        <dbReference type="EMBL" id="MBM7130667.1"/>
    </source>
</evidence>
<dbReference type="Pfam" id="PF00593">
    <property type="entry name" value="TonB_dep_Rec_b-barrel"/>
    <property type="match status" value="1"/>
</dbReference>
<feature type="chain" id="PRO_5046738121" evidence="6">
    <location>
        <begin position="29"/>
        <end position="1072"/>
    </location>
</feature>
<comment type="caution">
    <text evidence="9">The sequence shown here is derived from an EMBL/GenBank/DDBJ whole genome shotgun (WGS) entry which is preliminary data.</text>
</comment>
<keyword evidence="9" id="KW-0675">Receptor</keyword>
<evidence type="ECO:0000256" key="5">
    <source>
        <dbReference type="SAM" id="MobiDB-lite"/>
    </source>
</evidence>
<dbReference type="InterPro" id="IPR012910">
    <property type="entry name" value="Plug_dom"/>
</dbReference>
<dbReference type="EMBL" id="JADIKF010000039">
    <property type="protein sequence ID" value="MBM7130667.1"/>
    <property type="molecule type" value="Genomic_DNA"/>
</dbReference>
<evidence type="ECO:0000256" key="1">
    <source>
        <dbReference type="ARBA" id="ARBA00004442"/>
    </source>
</evidence>
<evidence type="ECO:0000259" key="8">
    <source>
        <dbReference type="Pfam" id="PF07715"/>
    </source>
</evidence>
<keyword evidence="2 4" id="KW-0472">Membrane</keyword>
<proteinExistence type="inferred from homology"/>
<evidence type="ECO:0000256" key="2">
    <source>
        <dbReference type="ARBA" id="ARBA00023136"/>
    </source>
</evidence>
<feature type="signal peptide" evidence="6">
    <location>
        <begin position="1"/>
        <end position="28"/>
    </location>
</feature>
<dbReference type="RefSeq" id="WP_204632228.1">
    <property type="nucleotide sequence ID" value="NZ_BSOC01000002.1"/>
</dbReference>
<feature type="compositionally biased region" description="Low complexity" evidence="5">
    <location>
        <begin position="38"/>
        <end position="61"/>
    </location>
</feature>
<evidence type="ECO:0000313" key="10">
    <source>
        <dbReference type="Proteomes" id="UP001430193"/>
    </source>
</evidence>
<dbReference type="PANTHER" id="PTHR40980:SF3">
    <property type="entry name" value="TONB-DEPENDENT RECEPTOR-LIKE BETA-BARREL DOMAIN-CONTAINING PROTEIN"/>
    <property type="match status" value="1"/>
</dbReference>
<gene>
    <name evidence="9" type="ORF">ISS99_14100</name>
</gene>
<dbReference type="InterPro" id="IPR036942">
    <property type="entry name" value="Beta-barrel_TonB_sf"/>
</dbReference>
<keyword evidence="6" id="KW-0732">Signal</keyword>
<dbReference type="InterPro" id="IPR037066">
    <property type="entry name" value="Plug_dom_sf"/>
</dbReference>
<evidence type="ECO:0000256" key="3">
    <source>
        <dbReference type="ARBA" id="ARBA00023237"/>
    </source>
</evidence>
<dbReference type="Pfam" id="PF07715">
    <property type="entry name" value="Plug"/>
    <property type="match status" value="1"/>
</dbReference>
<reference evidence="9" key="1">
    <citation type="submission" date="2020-10" db="EMBL/GenBank/DDBJ databases">
        <title>Phylogeny of dyella-like bacteria.</title>
        <authorList>
            <person name="Fu J."/>
        </authorList>
    </citation>
    <scope>NUCLEOTIDE SEQUENCE</scope>
    <source>
        <strain evidence="9">DHON07</strain>
    </source>
</reference>
<dbReference type="Gene3D" id="2.170.130.10">
    <property type="entry name" value="TonB-dependent receptor, plug domain"/>
    <property type="match status" value="1"/>
</dbReference>
<keyword evidence="3" id="KW-0998">Cell outer membrane</keyword>
<protein>
    <submittedName>
        <fullName evidence="9">TonB-dependent receptor</fullName>
    </submittedName>
</protein>
<organism evidence="9 10">
    <name type="scientific">Dyella mobilis</name>
    <dbReference type="NCBI Taxonomy" id="1849582"/>
    <lineage>
        <taxon>Bacteria</taxon>
        <taxon>Pseudomonadati</taxon>
        <taxon>Pseudomonadota</taxon>
        <taxon>Gammaproteobacteria</taxon>
        <taxon>Lysobacterales</taxon>
        <taxon>Rhodanobacteraceae</taxon>
        <taxon>Dyella</taxon>
    </lineage>
</organism>
<comment type="subcellular location">
    <subcellularLocation>
        <location evidence="1 4">Cell outer membrane</location>
    </subcellularLocation>
</comment>
<accession>A0ABS2KHL9</accession>
<dbReference type="InterPro" id="IPR000531">
    <property type="entry name" value="Beta-barrel_TonB"/>
</dbReference>
<dbReference type="Gene3D" id="2.40.170.20">
    <property type="entry name" value="TonB-dependent receptor, beta-barrel domain"/>
    <property type="match status" value="1"/>
</dbReference>
<name>A0ABS2KHL9_9GAMM</name>
<dbReference type="Proteomes" id="UP001430193">
    <property type="component" value="Unassembled WGS sequence"/>
</dbReference>
<evidence type="ECO:0000256" key="6">
    <source>
        <dbReference type="SAM" id="SignalP"/>
    </source>
</evidence>
<feature type="region of interest" description="Disordered" evidence="5">
    <location>
        <begin position="38"/>
        <end position="75"/>
    </location>
</feature>